<dbReference type="EMBL" id="VHJB01000090">
    <property type="protein sequence ID" value="TPV30076.1"/>
    <property type="molecule type" value="Genomic_DNA"/>
</dbReference>
<proteinExistence type="predicted"/>
<dbReference type="Proteomes" id="UP000315469">
    <property type="component" value="Unassembled WGS sequence"/>
</dbReference>
<organism evidence="1 2">
    <name type="scientific">Pantoea eucalypti</name>
    <dbReference type="NCBI Taxonomy" id="470933"/>
    <lineage>
        <taxon>Bacteria</taxon>
        <taxon>Pseudomonadati</taxon>
        <taxon>Pseudomonadota</taxon>
        <taxon>Gammaproteobacteria</taxon>
        <taxon>Enterobacterales</taxon>
        <taxon>Erwiniaceae</taxon>
        <taxon>Pantoea</taxon>
    </lineage>
</organism>
<evidence type="ECO:0000313" key="2">
    <source>
        <dbReference type="Proteomes" id="UP000315469"/>
    </source>
</evidence>
<dbReference type="RefSeq" id="WP_140916519.1">
    <property type="nucleotide sequence ID" value="NZ_CP045723.1"/>
</dbReference>
<evidence type="ECO:0000313" key="1">
    <source>
        <dbReference type="EMBL" id="TPV30076.1"/>
    </source>
</evidence>
<keyword evidence="2" id="KW-1185">Reference proteome</keyword>
<protein>
    <submittedName>
        <fullName evidence="1">Tail fiber assembly protein</fullName>
    </submittedName>
</protein>
<comment type="caution">
    <text evidence="1">The sequence shown here is derived from an EMBL/GenBank/DDBJ whole genome shotgun (WGS) entry which is preliminary data.</text>
</comment>
<dbReference type="GeneID" id="90523573"/>
<dbReference type="Pfam" id="PF02413">
    <property type="entry name" value="Caudo_TAP"/>
    <property type="match status" value="1"/>
</dbReference>
<dbReference type="InterPro" id="IPR003458">
    <property type="entry name" value="Phage_T4_Gp38_tail_assem"/>
</dbReference>
<sequence length="179" mass="20256">MLTLKKLTPYDHEHRDLIMPGAYFLQTEDGLDWYYHLTRFAEDTIKIAYDDAGVVRFIETDASKIWPANLSVVELSPDNVPAEANNTGNWSYSNGSVVPRIYSESELIIRAEAERDKLIAAARATMNEWQNDLLLDEISDEDRASLKMWNGYVKALKAVITSSPAEIVWPAPPEPVSIR</sequence>
<name>A0ABY2ZAT1_9GAMM</name>
<accession>A0ABY2ZAT1</accession>
<reference evidence="1 2" key="1">
    <citation type="submission" date="2019-06" db="EMBL/GenBank/DDBJ databases">
        <title>Taxogenomics and systematics of the genus Pantoea.</title>
        <authorList>
            <person name="Tambong J.T."/>
        </authorList>
    </citation>
    <scope>NUCLEOTIDE SEQUENCE [LARGE SCALE GENOMIC DNA]</scope>
    <source>
        <strain evidence="1 2">LMG 24197</strain>
    </source>
</reference>
<gene>
    <name evidence="1" type="ORF">FJW02_20480</name>
</gene>